<protein>
    <recommendedName>
        <fullName evidence="8">mRNA-capping enzyme subunit beta</fullName>
        <ecNumber evidence="8">3.6.1.74</ecNumber>
    </recommendedName>
    <alternativeName>
        <fullName evidence="8">mRNA 5'-phosphatase</fullName>
    </alternativeName>
    <alternativeName>
        <fullName evidence="8">mRNA 5'-triphosphate monophosphatase</fullName>
    </alternativeName>
</protein>
<comment type="similarity">
    <text evidence="3 8">Belongs to the fungal TPase family.</text>
</comment>
<dbReference type="Pfam" id="PF02940">
    <property type="entry name" value="mRNA_triPase"/>
    <property type="match status" value="1"/>
</dbReference>
<dbReference type="KEGG" id="mlr:MELLADRAFT_76245"/>
<evidence type="ECO:0000313" key="12">
    <source>
        <dbReference type="Proteomes" id="UP000001072"/>
    </source>
</evidence>
<feature type="compositionally biased region" description="Polar residues" evidence="9">
    <location>
        <begin position="135"/>
        <end position="156"/>
    </location>
</feature>
<evidence type="ECO:0000256" key="9">
    <source>
        <dbReference type="SAM" id="MobiDB-lite"/>
    </source>
</evidence>
<dbReference type="CDD" id="cd07470">
    <property type="entry name" value="CYTH-like_mRNA_RTPase"/>
    <property type="match status" value="1"/>
</dbReference>
<dbReference type="Gene3D" id="3.20.100.10">
    <property type="entry name" value="mRNA triphosphatase Cet1-like"/>
    <property type="match status" value="1"/>
</dbReference>
<dbReference type="PANTHER" id="PTHR28118:SF1">
    <property type="entry name" value="POLYNUCLEOTIDE 5'-TRIPHOSPHATASE CTL1-RELATED"/>
    <property type="match status" value="1"/>
</dbReference>
<evidence type="ECO:0000256" key="7">
    <source>
        <dbReference type="ARBA" id="ARBA00047740"/>
    </source>
</evidence>
<dbReference type="PANTHER" id="PTHR28118">
    <property type="entry name" value="POLYNUCLEOTIDE 5'-TRIPHOSPHATASE-RELATED"/>
    <property type="match status" value="1"/>
</dbReference>
<evidence type="ECO:0000256" key="6">
    <source>
        <dbReference type="ARBA" id="ARBA00023242"/>
    </source>
</evidence>
<dbReference type="GO" id="GO:0004651">
    <property type="term" value="F:polynucleotide 5'-phosphatase activity"/>
    <property type="evidence" value="ECO:0007669"/>
    <property type="project" value="UniProtKB-UniRule"/>
</dbReference>
<feature type="region of interest" description="Disordered" evidence="9">
    <location>
        <begin position="1"/>
        <end position="180"/>
    </location>
</feature>
<accession>F4R3D9</accession>
<comment type="cofactor">
    <cofactor evidence="1 8">
        <name>Mg(2+)</name>
        <dbReference type="ChEBI" id="CHEBI:18420"/>
    </cofactor>
</comment>
<keyword evidence="8" id="KW-0506">mRNA capping</keyword>
<dbReference type="STRING" id="747676.F4R3D9"/>
<dbReference type="GO" id="GO:0006370">
    <property type="term" value="P:7-methylguanosine mRNA capping"/>
    <property type="evidence" value="ECO:0007669"/>
    <property type="project" value="UniProtKB-UniRule"/>
</dbReference>
<dbReference type="AlphaFoldDB" id="F4R3D9"/>
<dbReference type="RefSeq" id="XP_007403550.1">
    <property type="nucleotide sequence ID" value="XM_007403488.1"/>
</dbReference>
<name>F4R3D9_MELLP</name>
<keyword evidence="4 8" id="KW-0507">mRNA processing</keyword>
<proteinExistence type="inferred from homology"/>
<evidence type="ECO:0000256" key="8">
    <source>
        <dbReference type="RuleBase" id="RU367053"/>
    </source>
</evidence>
<dbReference type="eggNOG" id="ENOG502RZAX">
    <property type="taxonomic scope" value="Eukaryota"/>
</dbReference>
<evidence type="ECO:0000256" key="5">
    <source>
        <dbReference type="ARBA" id="ARBA00022801"/>
    </source>
</evidence>
<feature type="domain" description="mRNA triphosphatase Cet1-like" evidence="10">
    <location>
        <begin position="203"/>
        <end position="409"/>
    </location>
</feature>
<dbReference type="SUPFAM" id="SSF55154">
    <property type="entry name" value="CYTH-like phosphatases"/>
    <property type="match status" value="1"/>
</dbReference>
<dbReference type="EC" id="3.6.1.74" evidence="8"/>
<dbReference type="InParanoid" id="F4R3D9"/>
<keyword evidence="12" id="KW-1185">Reference proteome</keyword>
<dbReference type="InterPro" id="IPR037009">
    <property type="entry name" value="mRNA_triPase_Cet1_sf"/>
</dbReference>
<dbReference type="EMBL" id="GL883090">
    <property type="protein sequence ID" value="EGG12612.1"/>
    <property type="molecule type" value="Genomic_DNA"/>
</dbReference>
<feature type="compositionally biased region" description="Low complexity" evidence="9">
    <location>
        <begin position="46"/>
        <end position="64"/>
    </location>
</feature>
<comment type="catalytic activity">
    <reaction evidence="7">
        <text>a 5'-end triphospho-ribonucleoside in mRNA + H2O = a 5'-end diphospho-ribonucleoside in mRNA + phosphate + H(+)</text>
        <dbReference type="Rhea" id="RHEA:67004"/>
        <dbReference type="Rhea" id="RHEA-COMP:17164"/>
        <dbReference type="Rhea" id="RHEA-COMP:17165"/>
        <dbReference type="ChEBI" id="CHEBI:15377"/>
        <dbReference type="ChEBI" id="CHEBI:15378"/>
        <dbReference type="ChEBI" id="CHEBI:43474"/>
        <dbReference type="ChEBI" id="CHEBI:167616"/>
        <dbReference type="ChEBI" id="CHEBI:167618"/>
        <dbReference type="EC" id="3.6.1.74"/>
    </reaction>
    <physiologicalReaction direction="left-to-right" evidence="7">
        <dbReference type="Rhea" id="RHEA:67005"/>
    </physiologicalReaction>
</comment>
<comment type="subunit">
    <text evidence="8">Heterodimer. The mRNA-capping enzyme is composed of two separate chains alpha and beta, respectively a mRNA guanylyltransferase and an mRNA 5'-triphosphate monophosphatase.</text>
</comment>
<evidence type="ECO:0000256" key="2">
    <source>
        <dbReference type="ARBA" id="ARBA00004123"/>
    </source>
</evidence>
<feature type="compositionally biased region" description="Low complexity" evidence="9">
    <location>
        <begin position="1"/>
        <end position="26"/>
    </location>
</feature>
<dbReference type="InterPro" id="IPR004206">
    <property type="entry name" value="mRNA_triPase_Cet1"/>
</dbReference>
<evidence type="ECO:0000259" key="10">
    <source>
        <dbReference type="Pfam" id="PF02940"/>
    </source>
</evidence>
<gene>
    <name evidence="11" type="ORF">MELLADRAFT_76245</name>
</gene>
<dbReference type="VEuPathDB" id="FungiDB:MELLADRAFT_76245"/>
<dbReference type="Proteomes" id="UP000001072">
    <property type="component" value="Unassembled WGS sequence"/>
</dbReference>
<keyword evidence="6 8" id="KW-0539">Nucleus</keyword>
<sequence length="452" mass="51238">MEPIRSQSTTSKSTSSKSLASLLNPSSPLPPSNQIHHSRPSKRFKSNSNSHSSYQSNSENNSPNLSHQKLSLSHSRPSTTSTDLINPHRSVSHPIILSNSTTNPSIRQESDSSDYNHSIPESHQSSDHSRPPSITPTLSNPEPQKPISLSTNQFIQSDHHSNTHQELLPEPIKPIPPNLSMNLEPSNPLQGLEESIFGIGAYDDFVASIGRFIWKHAKPYCERNEGHLIEVEAKLGTIKPKHGTVDERMYFPVENESALINLESNRFETNMTESQHRSFNELLNLRVMETNEAHYLGSKIKYSHSKDIDEFYDHQIRVTKSQGNGEIKESIVKLKLGSLDITCPSRLFDFRVSVNLERPAPLPPPDALPHYRRIKDRLSYEHQICQIDLTQVKTDDPNVKVQHELEVEIKDIQTLLNLGFQWNEGTGDPSYLIYLKVWLNNVRLLIRNSIEP</sequence>
<dbReference type="HOGENOM" id="CLU_605618_0_0_1"/>
<dbReference type="InterPro" id="IPR033469">
    <property type="entry name" value="CYTH-like_dom_sf"/>
</dbReference>
<reference evidence="12" key="1">
    <citation type="journal article" date="2011" name="Proc. Natl. Acad. Sci. U.S.A.">
        <title>Obligate biotrophy features unraveled by the genomic analysis of rust fungi.</title>
        <authorList>
            <person name="Duplessis S."/>
            <person name="Cuomo C.A."/>
            <person name="Lin Y.-C."/>
            <person name="Aerts A."/>
            <person name="Tisserant E."/>
            <person name="Veneault-Fourrey C."/>
            <person name="Joly D.L."/>
            <person name="Hacquard S."/>
            <person name="Amselem J."/>
            <person name="Cantarel B.L."/>
            <person name="Chiu R."/>
            <person name="Coutinho P.M."/>
            <person name="Feau N."/>
            <person name="Field M."/>
            <person name="Frey P."/>
            <person name="Gelhaye E."/>
            <person name="Goldberg J."/>
            <person name="Grabherr M.G."/>
            <person name="Kodira C.D."/>
            <person name="Kohler A."/>
            <person name="Kuees U."/>
            <person name="Lindquist E.A."/>
            <person name="Lucas S.M."/>
            <person name="Mago R."/>
            <person name="Mauceli E."/>
            <person name="Morin E."/>
            <person name="Murat C."/>
            <person name="Pangilinan J.L."/>
            <person name="Park R."/>
            <person name="Pearson M."/>
            <person name="Quesneville H."/>
            <person name="Rouhier N."/>
            <person name="Sakthikumar S."/>
            <person name="Salamov A.A."/>
            <person name="Schmutz J."/>
            <person name="Selles B."/>
            <person name="Shapiro H."/>
            <person name="Tanguay P."/>
            <person name="Tuskan G.A."/>
            <person name="Henrissat B."/>
            <person name="Van de Peer Y."/>
            <person name="Rouze P."/>
            <person name="Ellis J.G."/>
            <person name="Dodds P.N."/>
            <person name="Schein J.E."/>
            <person name="Zhong S."/>
            <person name="Hamelin R.C."/>
            <person name="Grigoriev I.V."/>
            <person name="Szabo L.J."/>
            <person name="Martin F."/>
        </authorList>
    </citation>
    <scope>NUCLEOTIDE SEQUENCE [LARGE SCALE GENOMIC DNA]</scope>
    <source>
        <strain evidence="12">98AG31 / pathotype 3-4-7</strain>
    </source>
</reference>
<feature type="compositionally biased region" description="Basic residues" evidence="9">
    <location>
        <begin position="36"/>
        <end position="45"/>
    </location>
</feature>
<comment type="function">
    <text evidence="8">First step of mRNA capping. Converts the 5'-triphosphate end of a nascent mRNA chain into a diphosphate end.</text>
</comment>
<evidence type="ECO:0000256" key="1">
    <source>
        <dbReference type="ARBA" id="ARBA00001946"/>
    </source>
</evidence>
<dbReference type="InterPro" id="IPR040343">
    <property type="entry name" value="Cet1/Ctl1"/>
</dbReference>
<evidence type="ECO:0000313" key="11">
    <source>
        <dbReference type="EMBL" id="EGG12612.1"/>
    </source>
</evidence>
<dbReference type="OrthoDB" id="272147at2759"/>
<dbReference type="GeneID" id="18932747"/>
<keyword evidence="5 8" id="KW-0378">Hydrolase</keyword>
<dbReference type="GO" id="GO:0140818">
    <property type="term" value="F:mRNA 5'-triphosphate monophosphatase activity"/>
    <property type="evidence" value="ECO:0007669"/>
    <property type="project" value="UniProtKB-EC"/>
</dbReference>
<evidence type="ECO:0000256" key="4">
    <source>
        <dbReference type="ARBA" id="ARBA00022664"/>
    </source>
</evidence>
<organism evidence="12">
    <name type="scientific">Melampsora larici-populina (strain 98AG31 / pathotype 3-4-7)</name>
    <name type="common">Poplar leaf rust fungus</name>
    <dbReference type="NCBI Taxonomy" id="747676"/>
    <lineage>
        <taxon>Eukaryota</taxon>
        <taxon>Fungi</taxon>
        <taxon>Dikarya</taxon>
        <taxon>Basidiomycota</taxon>
        <taxon>Pucciniomycotina</taxon>
        <taxon>Pucciniomycetes</taxon>
        <taxon>Pucciniales</taxon>
        <taxon>Melampsoraceae</taxon>
        <taxon>Melampsora</taxon>
    </lineage>
</organism>
<evidence type="ECO:0000256" key="3">
    <source>
        <dbReference type="ARBA" id="ARBA00006345"/>
    </source>
</evidence>
<dbReference type="GO" id="GO:0031533">
    <property type="term" value="C:mRNA capping enzyme complex"/>
    <property type="evidence" value="ECO:0007669"/>
    <property type="project" value="UniProtKB-UniRule"/>
</dbReference>
<feature type="compositionally biased region" description="Polar residues" evidence="9">
    <location>
        <begin position="65"/>
        <end position="84"/>
    </location>
</feature>
<comment type="subcellular location">
    <subcellularLocation>
        <location evidence="2 8">Nucleus</location>
    </subcellularLocation>
</comment>
<feature type="compositionally biased region" description="Polar residues" evidence="9">
    <location>
        <begin position="97"/>
        <end position="123"/>
    </location>
</feature>